<dbReference type="Gene3D" id="3.40.50.720">
    <property type="entry name" value="NAD(P)-binding Rossmann-like Domain"/>
    <property type="match status" value="1"/>
</dbReference>
<evidence type="ECO:0008006" key="3">
    <source>
        <dbReference type="Google" id="ProtNLM"/>
    </source>
</evidence>
<proteinExistence type="predicted"/>
<evidence type="ECO:0000313" key="2">
    <source>
        <dbReference type="Proteomes" id="UP000308652"/>
    </source>
</evidence>
<dbReference type="InterPro" id="IPR051604">
    <property type="entry name" value="Ergot_Alk_Oxidoreductase"/>
</dbReference>
<dbReference type="EMBL" id="ML213594">
    <property type="protein sequence ID" value="TFK41648.1"/>
    <property type="molecule type" value="Genomic_DNA"/>
</dbReference>
<dbReference type="Gene3D" id="3.90.25.10">
    <property type="entry name" value="UDP-galactose 4-epimerase, domain 1"/>
    <property type="match status" value="1"/>
</dbReference>
<dbReference type="PANTHER" id="PTHR43162">
    <property type="match status" value="1"/>
</dbReference>
<dbReference type="OrthoDB" id="419598at2759"/>
<protein>
    <recommendedName>
        <fullName evidence="3">NAD(P)-binding domain-containing protein</fullName>
    </recommendedName>
</protein>
<keyword evidence="2" id="KW-1185">Reference proteome</keyword>
<gene>
    <name evidence="1" type="ORF">BDQ12DRAFT_710684</name>
</gene>
<organism evidence="1 2">
    <name type="scientific">Crucibulum laeve</name>
    <dbReference type="NCBI Taxonomy" id="68775"/>
    <lineage>
        <taxon>Eukaryota</taxon>
        <taxon>Fungi</taxon>
        <taxon>Dikarya</taxon>
        <taxon>Basidiomycota</taxon>
        <taxon>Agaricomycotina</taxon>
        <taxon>Agaricomycetes</taxon>
        <taxon>Agaricomycetidae</taxon>
        <taxon>Agaricales</taxon>
        <taxon>Agaricineae</taxon>
        <taxon>Nidulariaceae</taxon>
        <taxon>Crucibulum</taxon>
    </lineage>
</organism>
<accession>A0A5C3MCR9</accession>
<dbReference type="InterPro" id="IPR036291">
    <property type="entry name" value="NAD(P)-bd_dom_sf"/>
</dbReference>
<sequence>MSTLVTGGTGKTGIKLAHLLHDANCPFIIASRAGKAPEPFKEVRLDWLDATTFENPFVTDPKIDRVYLICPPVYDMLQTMKPFVDLAVDKGIKRFVLLSASGVGKGDIMMGKVHEYLVDIGVEYFVLRPTWFMKNFAITFGQSIQNDDQIFSIAGDGRIPFIAAQDIAQAAFNALVANKSPDDDSYIVGPELYTYDEALTLKCNFLSAAELLTDILGRKITHKKKAREEMLHFWDSVGAPKAFAERLTYVEEQAGEGSEEVVFNADKNKKIVGKIHLLFIGIVVGK</sequence>
<dbReference type="Proteomes" id="UP000308652">
    <property type="component" value="Unassembled WGS sequence"/>
</dbReference>
<name>A0A5C3MCR9_9AGAR</name>
<dbReference type="PANTHER" id="PTHR43162:SF1">
    <property type="entry name" value="PRESTALK A DIFFERENTIATION PROTEIN A"/>
    <property type="match status" value="1"/>
</dbReference>
<dbReference type="STRING" id="68775.A0A5C3MCR9"/>
<dbReference type="SUPFAM" id="SSF51735">
    <property type="entry name" value="NAD(P)-binding Rossmann-fold domains"/>
    <property type="match status" value="1"/>
</dbReference>
<reference evidence="1 2" key="1">
    <citation type="journal article" date="2019" name="Nat. Ecol. Evol.">
        <title>Megaphylogeny resolves global patterns of mushroom evolution.</title>
        <authorList>
            <person name="Varga T."/>
            <person name="Krizsan K."/>
            <person name="Foldi C."/>
            <person name="Dima B."/>
            <person name="Sanchez-Garcia M."/>
            <person name="Sanchez-Ramirez S."/>
            <person name="Szollosi G.J."/>
            <person name="Szarkandi J.G."/>
            <person name="Papp V."/>
            <person name="Albert L."/>
            <person name="Andreopoulos W."/>
            <person name="Angelini C."/>
            <person name="Antonin V."/>
            <person name="Barry K.W."/>
            <person name="Bougher N.L."/>
            <person name="Buchanan P."/>
            <person name="Buyck B."/>
            <person name="Bense V."/>
            <person name="Catcheside P."/>
            <person name="Chovatia M."/>
            <person name="Cooper J."/>
            <person name="Damon W."/>
            <person name="Desjardin D."/>
            <person name="Finy P."/>
            <person name="Geml J."/>
            <person name="Haridas S."/>
            <person name="Hughes K."/>
            <person name="Justo A."/>
            <person name="Karasinski D."/>
            <person name="Kautmanova I."/>
            <person name="Kiss B."/>
            <person name="Kocsube S."/>
            <person name="Kotiranta H."/>
            <person name="LaButti K.M."/>
            <person name="Lechner B.E."/>
            <person name="Liimatainen K."/>
            <person name="Lipzen A."/>
            <person name="Lukacs Z."/>
            <person name="Mihaltcheva S."/>
            <person name="Morgado L.N."/>
            <person name="Niskanen T."/>
            <person name="Noordeloos M.E."/>
            <person name="Ohm R.A."/>
            <person name="Ortiz-Santana B."/>
            <person name="Ovrebo C."/>
            <person name="Racz N."/>
            <person name="Riley R."/>
            <person name="Savchenko A."/>
            <person name="Shiryaev A."/>
            <person name="Soop K."/>
            <person name="Spirin V."/>
            <person name="Szebenyi C."/>
            <person name="Tomsovsky M."/>
            <person name="Tulloss R.E."/>
            <person name="Uehling J."/>
            <person name="Grigoriev I.V."/>
            <person name="Vagvolgyi C."/>
            <person name="Papp T."/>
            <person name="Martin F.M."/>
            <person name="Miettinen O."/>
            <person name="Hibbett D.S."/>
            <person name="Nagy L.G."/>
        </authorList>
    </citation>
    <scope>NUCLEOTIDE SEQUENCE [LARGE SCALE GENOMIC DNA]</scope>
    <source>
        <strain evidence="1 2">CBS 166.37</strain>
    </source>
</reference>
<dbReference type="AlphaFoldDB" id="A0A5C3MCR9"/>
<evidence type="ECO:0000313" key="1">
    <source>
        <dbReference type="EMBL" id="TFK41648.1"/>
    </source>
</evidence>